<dbReference type="EMBL" id="GGEC01072072">
    <property type="protein sequence ID" value="MBX52556.1"/>
    <property type="molecule type" value="Transcribed_RNA"/>
</dbReference>
<proteinExistence type="predicted"/>
<name>A0A2P2PCV1_RHIMU</name>
<sequence>MPLNFQYMILDGVSNKLKIVPELIMAPPRWLGIQSMTNQKVTHVRAQGPLDHENANICTICLITQVSYIYAISLLFYLFFKCEH</sequence>
<evidence type="ECO:0000313" key="2">
    <source>
        <dbReference type="EMBL" id="MBX52556.1"/>
    </source>
</evidence>
<organism evidence="2">
    <name type="scientific">Rhizophora mucronata</name>
    <name type="common">Asiatic mangrove</name>
    <dbReference type="NCBI Taxonomy" id="61149"/>
    <lineage>
        <taxon>Eukaryota</taxon>
        <taxon>Viridiplantae</taxon>
        <taxon>Streptophyta</taxon>
        <taxon>Embryophyta</taxon>
        <taxon>Tracheophyta</taxon>
        <taxon>Spermatophyta</taxon>
        <taxon>Magnoliopsida</taxon>
        <taxon>eudicotyledons</taxon>
        <taxon>Gunneridae</taxon>
        <taxon>Pentapetalae</taxon>
        <taxon>rosids</taxon>
        <taxon>fabids</taxon>
        <taxon>Malpighiales</taxon>
        <taxon>Rhizophoraceae</taxon>
        <taxon>Rhizophora</taxon>
    </lineage>
</organism>
<keyword evidence="1" id="KW-0812">Transmembrane</keyword>
<dbReference type="AlphaFoldDB" id="A0A2P2PCV1"/>
<accession>A0A2P2PCV1</accession>
<evidence type="ECO:0000256" key="1">
    <source>
        <dbReference type="SAM" id="Phobius"/>
    </source>
</evidence>
<reference evidence="2" key="1">
    <citation type="submission" date="2018-02" db="EMBL/GenBank/DDBJ databases">
        <title>Rhizophora mucronata_Transcriptome.</title>
        <authorList>
            <person name="Meera S.P."/>
            <person name="Sreeshan A."/>
            <person name="Augustine A."/>
        </authorList>
    </citation>
    <scope>NUCLEOTIDE SEQUENCE</scope>
    <source>
        <tissue evidence="2">Leaf</tissue>
    </source>
</reference>
<keyword evidence="1" id="KW-1133">Transmembrane helix</keyword>
<keyword evidence="1" id="KW-0472">Membrane</keyword>
<feature type="transmembrane region" description="Helical" evidence="1">
    <location>
        <begin position="54"/>
        <end position="80"/>
    </location>
</feature>
<protein>
    <submittedName>
        <fullName evidence="2">Uncharacterized protein</fullName>
    </submittedName>
</protein>